<accession>A0A2T6ZMH3</accession>
<dbReference type="AlphaFoldDB" id="A0A2T6ZMH3"/>
<evidence type="ECO:0000256" key="1">
    <source>
        <dbReference type="SAM" id="MobiDB-lite"/>
    </source>
</evidence>
<feature type="compositionally biased region" description="Low complexity" evidence="1">
    <location>
        <begin position="30"/>
        <end position="48"/>
    </location>
</feature>
<reference evidence="3 4" key="1">
    <citation type="submission" date="2017-04" db="EMBL/GenBank/DDBJ databases">
        <title>Draft genome sequence of Tuber borchii Vittad., a whitish edible truffle.</title>
        <authorList>
            <consortium name="DOE Joint Genome Institute"/>
            <person name="Murat C."/>
            <person name="Kuo A."/>
            <person name="Barry K.W."/>
            <person name="Clum A."/>
            <person name="Dockter R.B."/>
            <person name="Fauchery L."/>
            <person name="Iotti M."/>
            <person name="Kohler A."/>
            <person name="Labutti K."/>
            <person name="Lindquist E.A."/>
            <person name="Lipzen A."/>
            <person name="Ohm R.A."/>
            <person name="Wang M."/>
            <person name="Grigoriev I.V."/>
            <person name="Zambonelli A."/>
            <person name="Martin F.M."/>
        </authorList>
    </citation>
    <scope>NUCLEOTIDE SEQUENCE [LARGE SCALE GENOMIC DNA]</scope>
    <source>
        <strain evidence="3 4">Tbo3840</strain>
    </source>
</reference>
<keyword evidence="4" id="KW-1185">Reference proteome</keyword>
<proteinExistence type="predicted"/>
<evidence type="ECO:0000313" key="4">
    <source>
        <dbReference type="Proteomes" id="UP000244722"/>
    </source>
</evidence>
<feature type="signal peptide" evidence="2">
    <location>
        <begin position="1"/>
        <end position="26"/>
    </location>
</feature>
<comment type="caution">
    <text evidence="3">The sequence shown here is derived from an EMBL/GenBank/DDBJ whole genome shotgun (WGS) entry which is preliminary data.</text>
</comment>
<sequence>MASPASISGVPTALLIIMQTLIAVSALPTPTTTTSATTTTTTTTSVSPQLERRQALDHSSNGMSPVLAATLVNSLGCGWPSMLVPTGQQPQPDEWTNKALGIPLPSPVSTAVTTLEDTSVMPAPENPISSPVLIYNDYSSTHLLGTYSNTFRNSQNGITGEDGIAPQNLMQFDTLLRAFVFVTTLT</sequence>
<evidence type="ECO:0000313" key="3">
    <source>
        <dbReference type="EMBL" id="PUU76685.1"/>
    </source>
</evidence>
<name>A0A2T6ZMH3_TUBBO</name>
<feature type="region of interest" description="Disordered" evidence="1">
    <location>
        <begin position="30"/>
        <end position="61"/>
    </location>
</feature>
<feature type="chain" id="PRO_5015402458" evidence="2">
    <location>
        <begin position="27"/>
        <end position="186"/>
    </location>
</feature>
<dbReference type="EMBL" id="NESQ01000179">
    <property type="protein sequence ID" value="PUU76685.1"/>
    <property type="molecule type" value="Genomic_DNA"/>
</dbReference>
<keyword evidence="2" id="KW-0732">Signal</keyword>
<evidence type="ECO:0000256" key="2">
    <source>
        <dbReference type="SAM" id="SignalP"/>
    </source>
</evidence>
<protein>
    <submittedName>
        <fullName evidence="3">Uncharacterized protein</fullName>
    </submittedName>
</protein>
<organism evidence="3 4">
    <name type="scientific">Tuber borchii</name>
    <name type="common">White truffle</name>
    <dbReference type="NCBI Taxonomy" id="42251"/>
    <lineage>
        <taxon>Eukaryota</taxon>
        <taxon>Fungi</taxon>
        <taxon>Dikarya</taxon>
        <taxon>Ascomycota</taxon>
        <taxon>Pezizomycotina</taxon>
        <taxon>Pezizomycetes</taxon>
        <taxon>Pezizales</taxon>
        <taxon>Tuberaceae</taxon>
        <taxon>Tuber</taxon>
    </lineage>
</organism>
<gene>
    <name evidence="3" type="ORF">B9Z19DRAFT_1066438</name>
</gene>
<dbReference type="Proteomes" id="UP000244722">
    <property type="component" value="Unassembled WGS sequence"/>
</dbReference>
<dbReference type="OrthoDB" id="5495785at2759"/>